<comment type="similarity">
    <text evidence="1">In the C-terminal section; belongs to the class-I pyridoxal-phosphate-dependent aminotransferase family.</text>
</comment>
<keyword evidence="4 7" id="KW-0238">DNA-binding</keyword>
<dbReference type="PANTHER" id="PTHR46577">
    <property type="entry name" value="HTH-TYPE TRANSCRIPTIONAL REGULATORY PROTEIN GABR"/>
    <property type="match status" value="1"/>
</dbReference>
<evidence type="ECO:0000313" key="7">
    <source>
        <dbReference type="EMBL" id="ATQ44906.1"/>
    </source>
</evidence>
<dbReference type="SUPFAM" id="SSF46785">
    <property type="entry name" value="Winged helix' DNA-binding domain"/>
    <property type="match status" value="1"/>
</dbReference>
<dbReference type="GO" id="GO:0003677">
    <property type="term" value="F:DNA binding"/>
    <property type="evidence" value="ECO:0007669"/>
    <property type="project" value="UniProtKB-KW"/>
</dbReference>
<evidence type="ECO:0000259" key="6">
    <source>
        <dbReference type="PROSITE" id="PS50949"/>
    </source>
</evidence>
<evidence type="ECO:0000256" key="3">
    <source>
        <dbReference type="ARBA" id="ARBA00023015"/>
    </source>
</evidence>
<dbReference type="Gene3D" id="3.90.1150.10">
    <property type="entry name" value="Aspartate Aminotransferase, domain 1"/>
    <property type="match status" value="1"/>
</dbReference>
<dbReference type="PROSITE" id="PS50949">
    <property type="entry name" value="HTH_GNTR"/>
    <property type="match status" value="1"/>
</dbReference>
<evidence type="ECO:0000256" key="2">
    <source>
        <dbReference type="ARBA" id="ARBA00022898"/>
    </source>
</evidence>
<evidence type="ECO:0000313" key="8">
    <source>
        <dbReference type="Proteomes" id="UP000228945"/>
    </source>
</evidence>
<dbReference type="OrthoDB" id="9802328at2"/>
<organism evidence="7 8">
    <name type="scientific">Caulobacter mirabilis</name>
    <dbReference type="NCBI Taxonomy" id="69666"/>
    <lineage>
        <taxon>Bacteria</taxon>
        <taxon>Pseudomonadati</taxon>
        <taxon>Pseudomonadota</taxon>
        <taxon>Alphaproteobacteria</taxon>
        <taxon>Caulobacterales</taxon>
        <taxon>Caulobacteraceae</taxon>
        <taxon>Caulobacter</taxon>
    </lineage>
</organism>
<dbReference type="Gene3D" id="3.40.640.10">
    <property type="entry name" value="Type I PLP-dependent aspartate aminotransferase-like (Major domain)"/>
    <property type="match status" value="1"/>
</dbReference>
<dbReference type="KEGG" id="cmb:CSW64_06650"/>
<dbReference type="InterPro" id="IPR036388">
    <property type="entry name" value="WH-like_DNA-bd_sf"/>
</dbReference>
<dbReference type="Gene3D" id="1.10.10.10">
    <property type="entry name" value="Winged helix-like DNA-binding domain superfamily/Winged helix DNA-binding domain"/>
    <property type="match status" value="1"/>
</dbReference>
<evidence type="ECO:0000256" key="5">
    <source>
        <dbReference type="ARBA" id="ARBA00023163"/>
    </source>
</evidence>
<dbReference type="InterPro" id="IPR015424">
    <property type="entry name" value="PyrdxlP-dep_Trfase"/>
</dbReference>
<keyword evidence="5" id="KW-0804">Transcription</keyword>
<dbReference type="InterPro" id="IPR004839">
    <property type="entry name" value="Aminotransferase_I/II_large"/>
</dbReference>
<keyword evidence="2" id="KW-0663">Pyridoxal phosphate</keyword>
<reference evidence="7 8" key="1">
    <citation type="submission" date="2017-10" db="EMBL/GenBank/DDBJ databases">
        <title>Genome sequence of Caulobacter mirabilis FWC38.</title>
        <authorList>
            <person name="Fiebig A."/>
            <person name="Crosson S."/>
        </authorList>
    </citation>
    <scope>NUCLEOTIDE SEQUENCE [LARGE SCALE GENOMIC DNA]</scope>
    <source>
        <strain evidence="7 8">FWC 38</strain>
    </source>
</reference>
<protein>
    <submittedName>
        <fullName evidence="7">DNA-binding transcriptional regulator</fullName>
    </submittedName>
</protein>
<dbReference type="InterPro" id="IPR000524">
    <property type="entry name" value="Tscrpt_reg_HTH_GntR"/>
</dbReference>
<keyword evidence="8" id="KW-1185">Reference proteome</keyword>
<dbReference type="InterPro" id="IPR051446">
    <property type="entry name" value="HTH_trans_reg/aminotransferase"/>
</dbReference>
<dbReference type="Pfam" id="PF00155">
    <property type="entry name" value="Aminotran_1_2"/>
    <property type="match status" value="1"/>
</dbReference>
<dbReference type="AlphaFoldDB" id="A0A2D2B3W5"/>
<dbReference type="Pfam" id="PF00392">
    <property type="entry name" value="GntR"/>
    <property type="match status" value="1"/>
</dbReference>
<dbReference type="InterPro" id="IPR015421">
    <property type="entry name" value="PyrdxlP-dep_Trfase_major"/>
</dbReference>
<name>A0A2D2B3W5_9CAUL</name>
<proteinExistence type="inferred from homology"/>
<accession>A0A2D2B3W5</accession>
<evidence type="ECO:0000256" key="4">
    <source>
        <dbReference type="ARBA" id="ARBA00023125"/>
    </source>
</evidence>
<dbReference type="InterPro" id="IPR015422">
    <property type="entry name" value="PyrdxlP-dep_Trfase_small"/>
</dbReference>
<dbReference type="CDD" id="cd00609">
    <property type="entry name" value="AAT_like"/>
    <property type="match status" value="1"/>
</dbReference>
<sequence length="483" mass="52080">MTLRALRSASLVRHLGAWRLPGGGPGWRQLADRLRLLVLDGRLPLGATLPGERELAQALEVGRNMVAAAYAALREDGFLVSRPGAGVRVTLPEGAAGRGGDPLLGSNSDGLIDMTAAVLPAGAEVHAAYARALARLPEALPGHGYEPIGTSALRQVLAEHYSRRGLPTTPDQILVTHGAQNAFALMLRWRTRPGDRVVVDHPTYPHALDAVIDAHCRPVGVPLTGEGWAVAELVDAIRRSEARLAYLVLDHHNPFGVFMPPAERERLIAATRRSGCLLAFDETLVDLWLDARPDVGTPQPDGPHVVRLGSTSKTFWGGLRVGWIRADARIIAAVAQARASLDLGVAVLEQLATAELIADGEAALDDRRAMLRARRDRLLALVAEHLPDWRVRRPSAGLSLWAELPSPASSRLAAAAERHGLRLAAGPRFGVDGTLERFIRLPFTLPETRQEEAVRVLVAAWAEAKGAPKRVPSTEKRLGEPIF</sequence>
<dbReference type="SUPFAM" id="SSF53383">
    <property type="entry name" value="PLP-dependent transferases"/>
    <property type="match status" value="1"/>
</dbReference>
<dbReference type="GO" id="GO:0030170">
    <property type="term" value="F:pyridoxal phosphate binding"/>
    <property type="evidence" value="ECO:0007669"/>
    <property type="project" value="InterPro"/>
</dbReference>
<keyword evidence="3" id="KW-0805">Transcription regulation</keyword>
<dbReference type="SMART" id="SM00345">
    <property type="entry name" value="HTH_GNTR"/>
    <property type="match status" value="1"/>
</dbReference>
<dbReference type="Proteomes" id="UP000228945">
    <property type="component" value="Chromosome"/>
</dbReference>
<dbReference type="EMBL" id="CP024201">
    <property type="protein sequence ID" value="ATQ44906.1"/>
    <property type="molecule type" value="Genomic_DNA"/>
</dbReference>
<dbReference type="PANTHER" id="PTHR46577:SF1">
    <property type="entry name" value="HTH-TYPE TRANSCRIPTIONAL REGULATORY PROTEIN GABR"/>
    <property type="match status" value="1"/>
</dbReference>
<gene>
    <name evidence="7" type="ORF">CSW64_06650</name>
</gene>
<feature type="domain" description="HTH gntR-type" evidence="6">
    <location>
        <begin position="24"/>
        <end position="92"/>
    </location>
</feature>
<evidence type="ECO:0000256" key="1">
    <source>
        <dbReference type="ARBA" id="ARBA00005384"/>
    </source>
</evidence>
<dbReference type="CDD" id="cd07377">
    <property type="entry name" value="WHTH_GntR"/>
    <property type="match status" value="1"/>
</dbReference>
<dbReference type="InterPro" id="IPR036390">
    <property type="entry name" value="WH_DNA-bd_sf"/>
</dbReference>
<dbReference type="GO" id="GO:0003700">
    <property type="term" value="F:DNA-binding transcription factor activity"/>
    <property type="evidence" value="ECO:0007669"/>
    <property type="project" value="InterPro"/>
</dbReference>